<evidence type="ECO:0000256" key="1">
    <source>
        <dbReference type="SAM" id="MobiDB-lite"/>
    </source>
</evidence>
<dbReference type="InterPro" id="IPR011990">
    <property type="entry name" value="TPR-like_helical_dom_sf"/>
</dbReference>
<feature type="compositionally biased region" description="Low complexity" evidence="1">
    <location>
        <begin position="184"/>
        <end position="202"/>
    </location>
</feature>
<sequence length="524" mass="57313">MEHNAQSVITEAQTTLSTSGLSAAQNVFKSAILDWVDDVTMGDVDMEGEASDGGVKEEVAKLWLGYAMLNRGANLFKSATEVYEQAIHCPVAGGVGKIWLEYAKFLEERGRPRTAQNIYIRALMGDKDGGVGPSVTNVEDQNLLWKEFLRMLQTTRKNPSLTLEELKSTVQQEWGRQPVGSMGSDAATAPVAATSDADSTADMRPAKRSRWNKKEPEEIVTITPSSIDTAANVLFTASRNLPPDIETLWHARDGVSLPTPPEPPLFSASPPKLGDASGKDLVGNEAALNLLKMMVAKTADGKSLGSALLDLCEACWMMMALKEDEAAKSVAKLEEKISSDMETLEANLEARASVAGGALKAVQQANEYERNQFLSQASMQREQLNASIAWDFRKLLYMQQILLSSAKLPGFDGPTVDSFAIAYQSKVCSVMHSAFYLRARVGEASHTTMLNKQIESLEKITTTTVKVEPSIAQYPPHFPVPPQPLQFQQPTLYSVPAPVFPPPPPMPPHMPGQQIYNPQFKQHH</sequence>
<reference evidence="2 3" key="1">
    <citation type="journal article" date="2020" name="G3 (Bethesda)">
        <title>Improved Reference Genome for Cyclotella cryptica CCMP332, a Model for Cell Wall Morphogenesis, Salinity Adaptation, and Lipid Production in Diatoms (Bacillariophyta).</title>
        <authorList>
            <person name="Roberts W.R."/>
            <person name="Downey K.M."/>
            <person name="Ruck E.C."/>
            <person name="Traller J.C."/>
            <person name="Alverson A.J."/>
        </authorList>
    </citation>
    <scope>NUCLEOTIDE SEQUENCE [LARGE SCALE GENOMIC DNA]</scope>
    <source>
        <strain evidence="2 3">CCMP332</strain>
    </source>
</reference>
<dbReference type="Gene3D" id="1.25.40.10">
    <property type="entry name" value="Tetratricopeptide repeat domain"/>
    <property type="match status" value="1"/>
</dbReference>
<dbReference type="AlphaFoldDB" id="A0ABD3PZR7"/>
<gene>
    <name evidence="2" type="ORF">HJC23_004811</name>
</gene>
<evidence type="ECO:0000313" key="3">
    <source>
        <dbReference type="Proteomes" id="UP001516023"/>
    </source>
</evidence>
<protein>
    <submittedName>
        <fullName evidence="2">Uncharacterized protein</fullName>
    </submittedName>
</protein>
<dbReference type="SUPFAM" id="SSF48452">
    <property type="entry name" value="TPR-like"/>
    <property type="match status" value="1"/>
</dbReference>
<proteinExistence type="predicted"/>
<dbReference type="Proteomes" id="UP001516023">
    <property type="component" value="Unassembled WGS sequence"/>
</dbReference>
<feature type="region of interest" description="Disordered" evidence="1">
    <location>
        <begin position="175"/>
        <end position="213"/>
    </location>
</feature>
<accession>A0ABD3PZR7</accession>
<feature type="compositionally biased region" description="Polar residues" evidence="1">
    <location>
        <begin position="514"/>
        <end position="524"/>
    </location>
</feature>
<name>A0ABD3PZR7_9STRA</name>
<dbReference type="EMBL" id="JABMIG020000097">
    <property type="protein sequence ID" value="KAL3792886.1"/>
    <property type="molecule type" value="Genomic_DNA"/>
</dbReference>
<comment type="caution">
    <text evidence="2">The sequence shown here is derived from an EMBL/GenBank/DDBJ whole genome shotgun (WGS) entry which is preliminary data.</text>
</comment>
<organism evidence="2 3">
    <name type="scientific">Cyclotella cryptica</name>
    <dbReference type="NCBI Taxonomy" id="29204"/>
    <lineage>
        <taxon>Eukaryota</taxon>
        <taxon>Sar</taxon>
        <taxon>Stramenopiles</taxon>
        <taxon>Ochrophyta</taxon>
        <taxon>Bacillariophyta</taxon>
        <taxon>Coscinodiscophyceae</taxon>
        <taxon>Thalassiosirophycidae</taxon>
        <taxon>Stephanodiscales</taxon>
        <taxon>Stephanodiscaceae</taxon>
        <taxon>Cyclotella</taxon>
    </lineage>
</organism>
<feature type="region of interest" description="Disordered" evidence="1">
    <location>
        <begin position="503"/>
        <end position="524"/>
    </location>
</feature>
<evidence type="ECO:0000313" key="2">
    <source>
        <dbReference type="EMBL" id="KAL3792886.1"/>
    </source>
</evidence>
<keyword evidence="3" id="KW-1185">Reference proteome</keyword>